<reference evidence="4" key="2">
    <citation type="submission" date="2018-05" db="EMBL/GenBank/DDBJ databases">
        <title>Genome Comparison of Lactic Acid Bacteria Isolated from non-Wheat Sourdough.</title>
        <authorList>
            <person name="Rice T."/>
            <person name="Axel C."/>
            <person name="Lynch K.M."/>
            <person name="Benz C."/>
            <person name="Arendt E.K."/>
            <person name="Coffey A."/>
        </authorList>
    </citation>
    <scope>NUCLEOTIDE SEQUENCE</scope>
    <source>
        <strain evidence="4">TR055</strain>
    </source>
</reference>
<dbReference type="OMA" id="AKIDWDT"/>
<name>A0A0C1PUI6_LEVBR</name>
<accession>A0A0C1PUI6</accession>
<dbReference type="Proteomes" id="UP000785759">
    <property type="component" value="Unassembled WGS sequence"/>
</dbReference>
<dbReference type="Proteomes" id="UP000676478">
    <property type="component" value="Unassembled WGS sequence"/>
</dbReference>
<proteinExistence type="predicted"/>
<dbReference type="Pfam" id="PF10704">
    <property type="entry name" value="DUF2508"/>
    <property type="match status" value="1"/>
</dbReference>
<dbReference type="InterPro" id="IPR019644">
    <property type="entry name" value="DUF2508"/>
</dbReference>
<reference evidence="3 6" key="3">
    <citation type="submission" date="2018-07" db="EMBL/GenBank/DDBJ databases">
        <authorList>
            <person name="Feyereisen M."/>
        </authorList>
    </citation>
    <scope>NUCLEOTIDE SEQUENCE [LARGE SCALE GENOMIC DNA]</scope>
    <source>
        <strain evidence="3 6">UCCLBBS449</strain>
    </source>
</reference>
<sequence length="83" mass="9747">MFGRKKRQLPRLKAAYDDQLLTAIDRAKDRWDHAKQTEEAIADADNQVTANTALTRQTYLFLYREARRRQVKGRHISAAVFRD</sequence>
<evidence type="ECO:0000313" key="6">
    <source>
        <dbReference type="Proteomes" id="UP000307074"/>
    </source>
</evidence>
<reference evidence="1" key="4">
    <citation type="submission" date="2020-12" db="EMBL/GenBank/DDBJ databases">
        <authorList>
            <person name="Mcmullen J.G."/>
        </authorList>
    </citation>
    <scope>NUCLEOTIDE SEQUENCE</scope>
    <source>
        <strain evidence="1">Dm-2019-70</strain>
    </source>
</reference>
<dbReference type="Proteomes" id="UP000217918">
    <property type="component" value="Unassembled WGS sequence"/>
</dbReference>
<dbReference type="EMBL" id="QFDK01000001">
    <property type="protein sequence ID" value="TOZ06126.1"/>
    <property type="molecule type" value="Genomic_DNA"/>
</dbReference>
<dbReference type="OrthoDB" id="2167041at2"/>
<dbReference type="EMBL" id="CP031198">
    <property type="protein sequence ID" value="QCZ52639.1"/>
    <property type="molecule type" value="Genomic_DNA"/>
</dbReference>
<evidence type="ECO:0000313" key="5">
    <source>
        <dbReference type="Proteomes" id="UP000217918"/>
    </source>
</evidence>
<protein>
    <submittedName>
        <fullName evidence="2">DUF2508 domain-containing protein</fullName>
    </submittedName>
    <submittedName>
        <fullName evidence="1">YaaL family protein</fullName>
    </submittedName>
</protein>
<dbReference type="AlphaFoldDB" id="A0A0C1PUI6"/>
<dbReference type="EMBL" id="JAERKF010000007">
    <property type="protein sequence ID" value="MBS1010572.1"/>
    <property type="molecule type" value="Genomic_DNA"/>
</dbReference>
<evidence type="ECO:0000313" key="4">
    <source>
        <dbReference type="EMBL" id="TOZ06126.1"/>
    </source>
</evidence>
<organism evidence="2 5">
    <name type="scientific">Levilactobacillus brevis</name>
    <name type="common">Lactobacillus brevis</name>
    <dbReference type="NCBI Taxonomy" id="1580"/>
    <lineage>
        <taxon>Bacteria</taxon>
        <taxon>Bacillati</taxon>
        <taxon>Bacillota</taxon>
        <taxon>Bacilli</taxon>
        <taxon>Lactobacillales</taxon>
        <taxon>Lactobacillaceae</taxon>
        <taxon>Levilactobacillus</taxon>
    </lineage>
</organism>
<reference evidence="1" key="5">
    <citation type="submission" date="2022-09" db="EMBL/GenBank/DDBJ databases">
        <title>Genome-inferred correspondence between phylogeny and metabolic traits in the wild Drosophila gut microbiome.</title>
        <authorList>
            <person name="Bueno E."/>
            <person name="Blow F."/>
            <person name="Douglas A.E."/>
        </authorList>
    </citation>
    <scope>NUCLEOTIDE SEQUENCE</scope>
    <source>
        <strain evidence="1">Dm-2019-70</strain>
    </source>
</reference>
<evidence type="ECO:0000313" key="3">
    <source>
        <dbReference type="EMBL" id="QCZ52639.1"/>
    </source>
</evidence>
<dbReference type="RefSeq" id="WP_011667373.1">
    <property type="nucleotide sequence ID" value="NZ_BBOW01000061.1"/>
</dbReference>
<evidence type="ECO:0000313" key="2">
    <source>
        <dbReference type="EMBL" id="PBQ23126.1"/>
    </source>
</evidence>
<dbReference type="GeneID" id="56992421"/>
<evidence type="ECO:0000313" key="1">
    <source>
        <dbReference type="EMBL" id="MBS1010572.1"/>
    </source>
</evidence>
<dbReference type="Proteomes" id="UP000307074">
    <property type="component" value="Chromosome"/>
</dbReference>
<reference evidence="2 5" key="1">
    <citation type="submission" date="2017-09" db="EMBL/GenBank/DDBJ databases">
        <title>Genome sequence of Lactobacillus brevis D7.</title>
        <authorList>
            <person name="Kwon M.-S."/>
            <person name="Lim S.K."/>
            <person name="Choi H.-J."/>
        </authorList>
    </citation>
    <scope>NUCLEOTIDE SEQUENCE [LARGE SCALE GENOMIC DNA]</scope>
    <source>
        <strain evidence="2 5">D7</strain>
    </source>
</reference>
<dbReference type="EMBL" id="NVYO01000001">
    <property type="protein sequence ID" value="PBQ23126.1"/>
    <property type="molecule type" value="Genomic_DNA"/>
</dbReference>
<gene>
    <name evidence="2" type="ORF">CNR29_03480</name>
    <name evidence="4" type="ORF">DIS17_01400</name>
    <name evidence="1" type="ORF">JK167_06975</name>
    <name evidence="3" type="ORF">UCCLBBS449_0667</name>
</gene>